<dbReference type="Gene3D" id="1.10.287.70">
    <property type="match status" value="1"/>
</dbReference>
<evidence type="ECO:0000259" key="11">
    <source>
        <dbReference type="Pfam" id="PF19433"/>
    </source>
</evidence>
<organism evidence="12 13">
    <name type="scientific">Anopheles christyi</name>
    <dbReference type="NCBI Taxonomy" id="43041"/>
    <lineage>
        <taxon>Eukaryota</taxon>
        <taxon>Metazoa</taxon>
        <taxon>Ecdysozoa</taxon>
        <taxon>Arthropoda</taxon>
        <taxon>Hexapoda</taxon>
        <taxon>Insecta</taxon>
        <taxon>Pterygota</taxon>
        <taxon>Neoptera</taxon>
        <taxon>Endopterygota</taxon>
        <taxon>Diptera</taxon>
        <taxon>Nematocera</taxon>
        <taxon>Culicoidea</taxon>
        <taxon>Culicidae</taxon>
        <taxon>Anophelinae</taxon>
        <taxon>Anopheles</taxon>
    </lineage>
</organism>
<dbReference type="AlphaFoldDB" id="A0A182K458"/>
<feature type="chain" id="PRO_5008125070" description="Protein NDNF" evidence="9">
    <location>
        <begin position="23"/>
        <end position="1237"/>
    </location>
</feature>
<keyword evidence="2" id="KW-0964">Secreted</keyword>
<feature type="domain" description="Protein NDNF C-terminal" evidence="11">
    <location>
        <begin position="1006"/>
        <end position="1173"/>
    </location>
</feature>
<evidence type="ECO:0000259" key="10">
    <source>
        <dbReference type="Pfam" id="PF10179"/>
    </source>
</evidence>
<evidence type="ECO:0000256" key="6">
    <source>
        <dbReference type="ARBA" id="ARBA00024096"/>
    </source>
</evidence>
<keyword evidence="5" id="KW-0325">Glycoprotein</keyword>
<dbReference type="Pfam" id="PF19433">
    <property type="entry name" value="NDNF_C"/>
    <property type="match status" value="1"/>
</dbReference>
<dbReference type="InterPro" id="IPR019326">
    <property type="entry name" value="NDNF"/>
</dbReference>
<keyword evidence="13" id="KW-1185">Reference proteome</keyword>
<evidence type="ECO:0000256" key="2">
    <source>
        <dbReference type="ARBA" id="ARBA00022525"/>
    </source>
</evidence>
<dbReference type="PANTHER" id="PTHR14619:SF3">
    <property type="entry name" value="PROTEIN NDNF"/>
    <property type="match status" value="1"/>
</dbReference>
<dbReference type="PANTHER" id="PTHR14619">
    <property type="entry name" value="NEURON-DERIVED NEUROTROPHIC FACTOR"/>
    <property type="match status" value="1"/>
</dbReference>
<dbReference type="GO" id="GO:0005576">
    <property type="term" value="C:extracellular region"/>
    <property type="evidence" value="ECO:0007669"/>
    <property type="project" value="UniProtKB-SubCell"/>
</dbReference>
<keyword evidence="8" id="KW-1133">Transmembrane helix</keyword>
<keyword evidence="4" id="KW-0677">Repeat</keyword>
<dbReference type="InterPro" id="IPR003961">
    <property type="entry name" value="FN3_dom"/>
</dbReference>
<dbReference type="VEuPathDB" id="VectorBase:ACHR005543"/>
<evidence type="ECO:0000313" key="12">
    <source>
        <dbReference type="EnsemblMetazoa" id="ACHR005543-PA"/>
    </source>
</evidence>
<evidence type="ECO:0000256" key="5">
    <source>
        <dbReference type="ARBA" id="ARBA00023180"/>
    </source>
</evidence>
<dbReference type="CDD" id="cd00063">
    <property type="entry name" value="FN3"/>
    <property type="match status" value="1"/>
</dbReference>
<sequence>MFVSSVTLLLGCVLLLLVPSSAIVYVRMKNERGPMAARAGIQCLELLSHTYFHASESSQIENIVIFYLQNLSSPAREILLGYLQLHHTGYDIHDDDDEDDDDGDGHDGTSSQFQLKLMSDSASSGDIRRAQFMDHKQIDYYVIVIDSFDGLRRALARISSTAAFNPRGKFVVLYNNPNDRDSDHGLARQALMLLFIGHHSVNVLFAFATDATSYHVYTGDPYHGATDCGQMKPLKVATVVNGSFASRALSTAMINIPKVPPELETCTFLLCTRVAPPFIDLDCSRGLELQIMDLLRESMKFKVNVSCSEMDRGELMPDGNWSDLLGLMRADECDIIAGGLSPDFDVHDEFGSTTLYMQDYYTWFVPAAGPDARWKLLLYIFEVSTWELFACVLFVSGLVWRFVAHFLPECAAHRELSMCFLNTWCVFLCISANNRPECNALRMLFMGLTLYALNVTTIYTSILITMLTNPPLAYQVDTIEEILASGVPIGGRLDSEDWFMNDFADDQLVSVQYNATSEFQPSLVNLQAVVEGKRSLLMSRLYVRNTKYYGLVHGLSKDMFVTQIEMIMEKGFPLLPKFNRILSNLIDMGIMQKLWNDFLYNVTILDRIRANRALSEEDIIAASPEVVLTLDHLQSAFALYGIGLCLCVVVFLLELLSKTRWMKQVRDMLMRKWDVLLVWLQLKERTSVEMTIRPRKTLRFRKTLKYSLRLLDTSPLSIAVTSTCSRKGDSVITPRWWVQYEGRYIAALANGTQFFRSCVQRGLYHVVVDMSGLSALGPCTYRLGYNRKGAEEFRSWPFRNLSAPSRIKVQQQRHRWLVMIKWEKSKLDIHVMNYCLAVSKGRRQRTLCQALGNSINRPPCDTIAVNDYLHRLAPLEERKLDGKVETTIACTGTRTRQLIRGMKPNVTYFVDVFAIHSQHNNLSFLLSSTQVQLNRTRPTQLLEGKVVVGKLSTLGGISLFNFKVPKRSTNNFFKLHLTPCGGTVSLEVLKKKRRIMEPVRDVYYPRTITVRNVRPGERYLIRVIETDDTSRLNRIQLAVSSREDFLDLPRMPHNTTITELVPLRKCHSSTIAWFGSPDKDVTYCVYVFKLPKTQYYTNNVKIPTYCELESRDVCNHPQFHNKHCFNGNEFNPLSLDIPNLLPEHYYTVFVTAISSRGRSLPYKSVRIKTAPYCLDSNQIPTTGGIGTGKGAIKTIGFRKAGGQKRRNTAATTKNSLSERGATPKRSRKQREPSQRNG</sequence>
<dbReference type="EnsemblMetazoa" id="ACHR005543-RA">
    <property type="protein sequence ID" value="ACHR005543-PA"/>
    <property type="gene ID" value="ACHR005543"/>
</dbReference>
<feature type="transmembrane region" description="Helical" evidence="8">
    <location>
        <begin position="376"/>
        <end position="400"/>
    </location>
</feature>
<dbReference type="InterPro" id="IPR055271">
    <property type="entry name" value="NDNF_Fn(III)_1"/>
</dbReference>
<evidence type="ECO:0000256" key="3">
    <source>
        <dbReference type="ARBA" id="ARBA00022729"/>
    </source>
</evidence>
<feature type="region of interest" description="Disordered" evidence="7">
    <location>
        <begin position="1197"/>
        <end position="1237"/>
    </location>
</feature>
<accession>A0A182K458</accession>
<dbReference type="Gene3D" id="3.40.190.10">
    <property type="entry name" value="Periplasmic binding protein-like II"/>
    <property type="match status" value="1"/>
</dbReference>
<evidence type="ECO:0000256" key="9">
    <source>
        <dbReference type="SAM" id="SignalP"/>
    </source>
</evidence>
<evidence type="ECO:0000256" key="8">
    <source>
        <dbReference type="SAM" id="Phobius"/>
    </source>
</evidence>
<evidence type="ECO:0000256" key="1">
    <source>
        <dbReference type="ARBA" id="ARBA00004613"/>
    </source>
</evidence>
<keyword evidence="8" id="KW-0472">Membrane</keyword>
<comment type="subcellular location">
    <subcellularLocation>
        <location evidence="1">Secreted</location>
    </subcellularLocation>
</comment>
<dbReference type="SUPFAM" id="SSF49265">
    <property type="entry name" value="Fibronectin type III"/>
    <property type="match status" value="1"/>
</dbReference>
<dbReference type="InterPro" id="IPR036116">
    <property type="entry name" value="FN3_sf"/>
</dbReference>
<feature type="signal peptide" evidence="9">
    <location>
        <begin position="1"/>
        <end position="22"/>
    </location>
</feature>
<name>A0A182K458_9DIPT</name>
<proteinExistence type="predicted"/>
<reference evidence="12" key="2">
    <citation type="submission" date="2020-05" db="UniProtKB">
        <authorList>
            <consortium name="EnsemblMetazoa"/>
        </authorList>
    </citation>
    <scope>IDENTIFICATION</scope>
    <source>
        <strain evidence="12">ACHKN1017</strain>
    </source>
</reference>
<dbReference type="Proteomes" id="UP000075881">
    <property type="component" value="Unassembled WGS sequence"/>
</dbReference>
<feature type="transmembrane region" description="Helical" evidence="8">
    <location>
        <begin position="444"/>
        <end position="467"/>
    </location>
</feature>
<evidence type="ECO:0000256" key="4">
    <source>
        <dbReference type="ARBA" id="ARBA00022737"/>
    </source>
</evidence>
<keyword evidence="8" id="KW-0812">Transmembrane</keyword>
<dbReference type="STRING" id="43041.A0A182K458"/>
<dbReference type="InterPro" id="IPR045805">
    <property type="entry name" value="NDNF_C"/>
</dbReference>
<dbReference type="SUPFAM" id="SSF53850">
    <property type="entry name" value="Periplasmic binding protein-like II"/>
    <property type="match status" value="1"/>
</dbReference>
<dbReference type="Pfam" id="PF10179">
    <property type="entry name" value="NDNF"/>
    <property type="match status" value="1"/>
</dbReference>
<feature type="domain" description="Neuron-derived neurotrophic factor first Fn(III)" evidence="10">
    <location>
        <begin position="818"/>
        <end position="932"/>
    </location>
</feature>
<reference evidence="13" key="1">
    <citation type="submission" date="2013-03" db="EMBL/GenBank/DDBJ databases">
        <title>The Genome Sequence of Anopheles christyi ACHKN1017.</title>
        <authorList>
            <consortium name="The Broad Institute Genomics Platform"/>
            <person name="Neafsey D.E."/>
            <person name="Besansky N."/>
            <person name="Walker B."/>
            <person name="Young S.K."/>
            <person name="Zeng Q."/>
            <person name="Gargeya S."/>
            <person name="Fitzgerald M."/>
            <person name="Haas B."/>
            <person name="Abouelleil A."/>
            <person name="Allen A.W."/>
            <person name="Alvarado L."/>
            <person name="Arachchi H.M."/>
            <person name="Berlin A.M."/>
            <person name="Chapman S.B."/>
            <person name="Gainer-Dewar J."/>
            <person name="Goldberg J."/>
            <person name="Griggs A."/>
            <person name="Gujja S."/>
            <person name="Hansen M."/>
            <person name="Howarth C."/>
            <person name="Imamovic A."/>
            <person name="Ireland A."/>
            <person name="Larimer J."/>
            <person name="McCowan C."/>
            <person name="Murphy C."/>
            <person name="Pearson M."/>
            <person name="Poon T.W."/>
            <person name="Priest M."/>
            <person name="Roberts A."/>
            <person name="Saif S."/>
            <person name="Shea T."/>
            <person name="Sisk P."/>
            <person name="Sykes S."/>
            <person name="Wortman J."/>
            <person name="Nusbaum C."/>
            <person name="Birren B."/>
        </authorList>
    </citation>
    <scope>NUCLEOTIDE SEQUENCE [LARGE SCALE GENOMIC DNA]</scope>
    <source>
        <strain evidence="13">ACHKN1017</strain>
    </source>
</reference>
<keyword evidence="3 9" id="KW-0732">Signal</keyword>
<feature type="compositionally biased region" description="Polar residues" evidence="7">
    <location>
        <begin position="1208"/>
        <end position="1217"/>
    </location>
</feature>
<evidence type="ECO:0000256" key="7">
    <source>
        <dbReference type="SAM" id="MobiDB-lite"/>
    </source>
</evidence>
<protein>
    <recommendedName>
        <fullName evidence="6">Protein NDNF</fullName>
    </recommendedName>
</protein>
<evidence type="ECO:0000313" key="13">
    <source>
        <dbReference type="Proteomes" id="UP000075881"/>
    </source>
</evidence>